<gene>
    <name evidence="3" type="ORF">GGB84_002466</name>
</gene>
<evidence type="ECO:0000256" key="1">
    <source>
        <dbReference type="SAM" id="MobiDB-lite"/>
    </source>
</evidence>
<evidence type="ECO:0000259" key="2">
    <source>
        <dbReference type="Pfam" id="PF02510"/>
    </source>
</evidence>
<name>A0A765X9U3_ECOLX</name>
<evidence type="ECO:0000313" key="3">
    <source>
        <dbReference type="EMBL" id="HAG5770793.1"/>
    </source>
</evidence>
<organism evidence="3">
    <name type="scientific">Escherichia coli</name>
    <dbReference type="NCBI Taxonomy" id="562"/>
    <lineage>
        <taxon>Bacteria</taxon>
        <taxon>Pseudomonadati</taxon>
        <taxon>Pseudomonadota</taxon>
        <taxon>Gammaproteobacteria</taxon>
        <taxon>Enterobacterales</taxon>
        <taxon>Enterobacteriaceae</taxon>
        <taxon>Escherichia</taxon>
    </lineage>
</organism>
<feature type="compositionally biased region" description="Basic and acidic residues" evidence="1">
    <location>
        <begin position="251"/>
        <end position="277"/>
    </location>
</feature>
<feature type="domain" description="Surface presentation of antigen" evidence="2">
    <location>
        <begin position="206"/>
        <end position="282"/>
    </location>
</feature>
<reference evidence="3" key="1">
    <citation type="journal article" date="2018" name="Genome Biol.">
        <title>SKESA: strategic k-mer extension for scrupulous assemblies.</title>
        <authorList>
            <person name="Souvorov A."/>
            <person name="Agarwala R."/>
            <person name="Lipman D.J."/>
        </authorList>
    </citation>
    <scope>NUCLEOTIDE SEQUENCE [LARGE SCALE GENOMIC DNA]</scope>
    <source>
        <strain evidence="3">1839</strain>
    </source>
</reference>
<proteinExistence type="predicted"/>
<dbReference type="AlphaFoldDB" id="A0A765X9U3"/>
<sequence>MDGIKQIAVSDIKSPEHSGTDLEDYLKKKNKNKEQSESIAGTLLQLPKQTHDIKSSASEIQRKNQLPGEATKIALSGKEHIFPAQERGIKNATKDKVVSLKIEDISNHTEKVNNTVNYLIKKNANKSVVKADKSEVNETRNKKMQHRETINVPQHSAINHYDKVDIANIFNSEQHIEKSKDLLSKNINSLLHNANFINNTNAENSSGSDLIYQFQRWGKNHSVQILESSEGLRLKPSDSLVTDRLYDAQNRDEMSQRWVMTEHDERERQQHSQREELQNEEEFGYEQKDES</sequence>
<feature type="region of interest" description="Disordered" evidence="1">
    <location>
        <begin position="1"/>
        <end position="21"/>
    </location>
</feature>
<dbReference type="EMBL" id="DAAYTU010000013">
    <property type="protein sequence ID" value="HAG5770793.1"/>
    <property type="molecule type" value="Genomic_DNA"/>
</dbReference>
<dbReference type="Pfam" id="PF02510">
    <property type="entry name" value="SPAN"/>
    <property type="match status" value="1"/>
</dbReference>
<comment type="caution">
    <text evidence="3">The sequence shown here is derived from an EMBL/GenBank/DDBJ whole genome shotgun (WGS) entry which is preliminary data.</text>
</comment>
<reference evidence="3" key="2">
    <citation type="submission" date="2020-02" db="EMBL/GenBank/DDBJ databases">
        <authorList>
            <consortium name="NCBI Pathogen Detection Project"/>
        </authorList>
    </citation>
    <scope>NUCLEOTIDE SEQUENCE</scope>
    <source>
        <strain evidence="3">1839</strain>
    </source>
</reference>
<feature type="region of interest" description="Disordered" evidence="1">
    <location>
        <begin position="251"/>
        <end position="291"/>
    </location>
</feature>
<protein>
    <recommendedName>
        <fullName evidence="2">Surface presentation of antigen domain-containing protein</fullName>
    </recommendedName>
</protein>
<dbReference type="InterPro" id="IPR056746">
    <property type="entry name" value="SPAN_dom"/>
</dbReference>
<accession>A0A765X9U3</accession>